<comment type="caution">
    <text evidence="1">The sequence shown here is derived from an EMBL/GenBank/DDBJ whole genome shotgun (WGS) entry which is preliminary data.</text>
</comment>
<sequence>MMVYCNKCKKDFEINIKTKKCPGGIEETYFKCPHCKERYTGFFTNKNIRIKQKKVRNESNKLSKCRDIGQRIVLLKEIDKMKQDLKVDMDKLKEKMLGTQ</sequence>
<evidence type="ECO:0000313" key="2">
    <source>
        <dbReference type="Proteomes" id="UP000290273"/>
    </source>
</evidence>
<dbReference type="EMBL" id="QMAU01000010">
    <property type="protein sequence ID" value="RXI58999.1"/>
    <property type="molecule type" value="Genomic_DNA"/>
</dbReference>
<name>A0ABY0ET92_CLOTA</name>
<protein>
    <submittedName>
        <fullName evidence="1">Transglycosylase</fullName>
    </submittedName>
</protein>
<evidence type="ECO:0000313" key="1">
    <source>
        <dbReference type="EMBL" id="RXI58999.1"/>
    </source>
</evidence>
<reference evidence="1 2" key="1">
    <citation type="submission" date="2018-06" db="EMBL/GenBank/DDBJ databases">
        <title>Genome conservation of Clostridium tetani.</title>
        <authorList>
            <person name="Bruggemann H."/>
            <person name="Popoff M.R."/>
        </authorList>
    </citation>
    <scope>NUCLEOTIDE SEQUENCE [LARGE SCALE GENOMIC DNA]</scope>
    <source>
        <strain evidence="1 2">63.05</strain>
    </source>
</reference>
<dbReference type="Proteomes" id="UP000290273">
    <property type="component" value="Unassembled WGS sequence"/>
</dbReference>
<organism evidence="1 2">
    <name type="scientific">Clostridium tetani</name>
    <dbReference type="NCBI Taxonomy" id="1513"/>
    <lineage>
        <taxon>Bacteria</taxon>
        <taxon>Bacillati</taxon>
        <taxon>Bacillota</taxon>
        <taxon>Clostridia</taxon>
        <taxon>Eubacteriales</taxon>
        <taxon>Clostridiaceae</taxon>
        <taxon>Clostridium</taxon>
    </lineage>
</organism>
<proteinExistence type="predicted"/>
<accession>A0ABY0ET92</accession>
<gene>
    <name evidence="1" type="ORF">DP131_00440</name>
</gene>